<protein>
    <submittedName>
        <fullName evidence="4">CDP-diacylglycerol--serine O-phosphatidyltransferase</fullName>
    </submittedName>
</protein>
<evidence type="ECO:0000256" key="2">
    <source>
        <dbReference type="RuleBase" id="RU003750"/>
    </source>
</evidence>
<feature type="transmembrane region" description="Helical" evidence="3">
    <location>
        <begin position="200"/>
        <end position="219"/>
    </location>
</feature>
<dbReference type="Proteomes" id="UP000460298">
    <property type="component" value="Unassembled WGS sequence"/>
</dbReference>
<proteinExistence type="inferred from homology"/>
<comment type="caution">
    <text evidence="4">The sequence shown here is derived from an EMBL/GenBank/DDBJ whole genome shotgun (WGS) entry which is preliminary data.</text>
</comment>
<feature type="transmembrane region" description="Helical" evidence="3">
    <location>
        <begin position="12"/>
        <end position="34"/>
    </location>
</feature>
<dbReference type="GO" id="GO:0016780">
    <property type="term" value="F:phosphotransferase activity, for other substituted phosphate groups"/>
    <property type="evidence" value="ECO:0007669"/>
    <property type="project" value="InterPro"/>
</dbReference>
<dbReference type="PROSITE" id="PS51257">
    <property type="entry name" value="PROKAR_LIPOPROTEIN"/>
    <property type="match status" value="1"/>
</dbReference>
<feature type="transmembrane region" description="Helical" evidence="3">
    <location>
        <begin position="225"/>
        <end position="250"/>
    </location>
</feature>
<comment type="similarity">
    <text evidence="2">Belongs to the CDP-alcohol phosphatidyltransferase class-I family.</text>
</comment>
<accession>A0A833LYM6</accession>
<feature type="transmembrane region" description="Helical" evidence="3">
    <location>
        <begin position="171"/>
        <end position="188"/>
    </location>
</feature>
<keyword evidence="3" id="KW-0472">Membrane</keyword>
<organism evidence="4 5">
    <name type="scientific">Leptonema illini</name>
    <dbReference type="NCBI Taxonomy" id="183"/>
    <lineage>
        <taxon>Bacteria</taxon>
        <taxon>Pseudomonadati</taxon>
        <taxon>Spirochaetota</taxon>
        <taxon>Spirochaetia</taxon>
        <taxon>Leptospirales</taxon>
        <taxon>Leptospiraceae</taxon>
        <taxon>Leptonema</taxon>
    </lineage>
</organism>
<feature type="transmembrane region" description="Helical" evidence="3">
    <location>
        <begin position="78"/>
        <end position="96"/>
    </location>
</feature>
<dbReference type="InterPro" id="IPR048254">
    <property type="entry name" value="CDP_ALCOHOL_P_TRANSF_CS"/>
</dbReference>
<keyword evidence="1 2" id="KW-0808">Transferase</keyword>
<evidence type="ECO:0000256" key="1">
    <source>
        <dbReference type="ARBA" id="ARBA00022679"/>
    </source>
</evidence>
<evidence type="ECO:0000313" key="5">
    <source>
        <dbReference type="Proteomes" id="UP000460298"/>
    </source>
</evidence>
<keyword evidence="3" id="KW-1133">Transmembrane helix</keyword>
<dbReference type="Pfam" id="PF01066">
    <property type="entry name" value="CDP-OH_P_transf"/>
    <property type="match status" value="1"/>
</dbReference>
<dbReference type="InterPro" id="IPR000462">
    <property type="entry name" value="CDP-OH_P_trans"/>
</dbReference>
<reference evidence="4 5" key="1">
    <citation type="submission" date="2019-10" db="EMBL/GenBank/DDBJ databases">
        <title>Extracellular Electron Transfer in a Candidatus Methanoperedens spp. Enrichment Culture.</title>
        <authorList>
            <person name="Berger S."/>
            <person name="Rangel Shaw D."/>
            <person name="Berben T."/>
            <person name="In 'T Zandt M."/>
            <person name="Frank J."/>
            <person name="Reimann J."/>
            <person name="Jetten M.S.M."/>
            <person name="Welte C.U."/>
        </authorList>
    </citation>
    <scope>NUCLEOTIDE SEQUENCE [LARGE SCALE GENOMIC DNA]</scope>
    <source>
        <strain evidence="4">SB12</strain>
    </source>
</reference>
<dbReference type="InterPro" id="IPR043130">
    <property type="entry name" value="CDP-OH_PTrfase_TM_dom"/>
</dbReference>
<dbReference type="Gene3D" id="1.20.120.1760">
    <property type="match status" value="1"/>
</dbReference>
<dbReference type="GO" id="GO:0008654">
    <property type="term" value="P:phospholipid biosynthetic process"/>
    <property type="evidence" value="ECO:0007669"/>
    <property type="project" value="InterPro"/>
</dbReference>
<dbReference type="GO" id="GO:0016020">
    <property type="term" value="C:membrane"/>
    <property type="evidence" value="ECO:0007669"/>
    <property type="project" value="InterPro"/>
</dbReference>
<feature type="transmembrane region" description="Helical" evidence="3">
    <location>
        <begin position="40"/>
        <end position="57"/>
    </location>
</feature>
<keyword evidence="3" id="KW-0812">Transmembrane</keyword>
<evidence type="ECO:0000313" key="4">
    <source>
        <dbReference type="EMBL" id="KAB2934869.1"/>
    </source>
</evidence>
<name>A0A833LYM6_9LEPT</name>
<dbReference type="PROSITE" id="PS00379">
    <property type="entry name" value="CDP_ALCOHOL_P_TRANSF"/>
    <property type="match status" value="1"/>
</dbReference>
<evidence type="ECO:0000256" key="3">
    <source>
        <dbReference type="SAM" id="Phobius"/>
    </source>
</evidence>
<feature type="transmembrane region" description="Helical" evidence="3">
    <location>
        <begin position="108"/>
        <end position="126"/>
    </location>
</feature>
<gene>
    <name evidence="4" type="ORF">F9K24_03570</name>
</gene>
<dbReference type="EMBL" id="WBUI01000002">
    <property type="protein sequence ID" value="KAB2934869.1"/>
    <property type="molecule type" value="Genomic_DNA"/>
</dbReference>
<sequence length="255" mass="27719">MGINIKKRLAWVPNLFTLGNLWLGFFSCIISLQIPGDQRYLAISGTMIMLAALLDGLDGFMARLLDAQSEVGAQLDSLADLTTFGIAPGILVYSLLLADFNVALNDSITLPLGMLIAGLYPAAVAFRLARFNVSHEPGVFQGVPSPVGGMIVALMPLAFQDAIVLPDAVLLVIYIVTAYLMVSTIRYSKVQVALFRKFSLFRGSLLLAFAIGLVAFLLFRFGTQYAAAAVFAMIIMYIVSGLISFLIHLIQEYRI</sequence>
<dbReference type="AlphaFoldDB" id="A0A833LYM6"/>